<dbReference type="Pfam" id="PF01381">
    <property type="entry name" value="HTH_3"/>
    <property type="match status" value="1"/>
</dbReference>
<dbReference type="InterPro" id="IPR010982">
    <property type="entry name" value="Lambda_DNA-bd_dom_sf"/>
</dbReference>
<protein>
    <submittedName>
        <fullName evidence="2">Transcriptional regulator</fullName>
    </submittedName>
</protein>
<dbReference type="RefSeq" id="WP_124974087.1">
    <property type="nucleotide sequence ID" value="NZ_BDQK01000007.1"/>
</dbReference>
<organism evidence="2 3">
    <name type="scientific">Aphanothece sacrum FPU1</name>
    <dbReference type="NCBI Taxonomy" id="1920663"/>
    <lineage>
        <taxon>Bacteria</taxon>
        <taxon>Bacillati</taxon>
        <taxon>Cyanobacteriota</taxon>
        <taxon>Cyanophyceae</taxon>
        <taxon>Oscillatoriophycideae</taxon>
        <taxon>Chroococcales</taxon>
        <taxon>Aphanothecaceae</taxon>
        <taxon>Aphanothece</taxon>
    </lineage>
</organism>
<dbReference type="AlphaFoldDB" id="A0A401IGQ3"/>
<name>A0A401IGQ3_APHSA</name>
<dbReference type="OrthoDB" id="1357763at2"/>
<dbReference type="Proteomes" id="UP000287247">
    <property type="component" value="Unassembled WGS sequence"/>
</dbReference>
<sequence>MNIEIIQKEGKPHVIIPYEMYEKLLEDSEMLSDIKLYDEVKAHQEEFFPSEVVYRMTIKGENSIKVLREYRGLSQQQLAEIVGIISTDELAEVESNNQTVSEQIIKLIAASLDVDIEMIS</sequence>
<dbReference type="Gene3D" id="1.10.260.40">
    <property type="entry name" value="lambda repressor-like DNA-binding domains"/>
    <property type="match status" value="1"/>
</dbReference>
<keyword evidence="3" id="KW-1185">Reference proteome</keyword>
<dbReference type="PROSITE" id="PS50943">
    <property type="entry name" value="HTH_CROC1"/>
    <property type="match status" value="1"/>
</dbReference>
<proteinExistence type="predicted"/>
<dbReference type="GO" id="GO:0003677">
    <property type="term" value="F:DNA binding"/>
    <property type="evidence" value="ECO:0007669"/>
    <property type="project" value="InterPro"/>
</dbReference>
<accession>A0A401IGQ3</accession>
<dbReference type="SMART" id="SM00530">
    <property type="entry name" value="HTH_XRE"/>
    <property type="match status" value="1"/>
</dbReference>
<evidence type="ECO:0000313" key="2">
    <source>
        <dbReference type="EMBL" id="GBF80399.1"/>
    </source>
</evidence>
<dbReference type="EMBL" id="BDQK01000007">
    <property type="protein sequence ID" value="GBF80399.1"/>
    <property type="molecule type" value="Genomic_DNA"/>
</dbReference>
<comment type="caution">
    <text evidence="2">The sequence shown here is derived from an EMBL/GenBank/DDBJ whole genome shotgun (WGS) entry which is preliminary data.</text>
</comment>
<feature type="domain" description="HTH cro/C1-type" evidence="1">
    <location>
        <begin position="64"/>
        <end position="119"/>
    </location>
</feature>
<dbReference type="CDD" id="cd00093">
    <property type="entry name" value="HTH_XRE"/>
    <property type="match status" value="1"/>
</dbReference>
<reference evidence="3" key="1">
    <citation type="submission" date="2017-05" db="EMBL/GenBank/DDBJ databases">
        <title>Physiological properties and genetic analysis related to exopolysaccharide production of fresh-water unicellular cyanobacterium Aphanothece sacrum, Suizenji Nori, that has been cultured as a food source in Japan.</title>
        <authorList>
            <person name="Kanesaki Y."/>
            <person name="Yoshikawa S."/>
            <person name="Ohki K."/>
        </authorList>
    </citation>
    <scope>NUCLEOTIDE SEQUENCE [LARGE SCALE GENOMIC DNA]</scope>
    <source>
        <strain evidence="3">FPU1</strain>
    </source>
</reference>
<evidence type="ECO:0000313" key="3">
    <source>
        <dbReference type="Proteomes" id="UP000287247"/>
    </source>
</evidence>
<dbReference type="SUPFAM" id="SSF47413">
    <property type="entry name" value="lambda repressor-like DNA-binding domains"/>
    <property type="match status" value="1"/>
</dbReference>
<evidence type="ECO:0000259" key="1">
    <source>
        <dbReference type="PROSITE" id="PS50943"/>
    </source>
</evidence>
<gene>
    <name evidence="2" type="ORF">AsFPU1_1800</name>
</gene>
<dbReference type="InterPro" id="IPR001387">
    <property type="entry name" value="Cro/C1-type_HTH"/>
</dbReference>